<dbReference type="Gene3D" id="3.40.710.10">
    <property type="entry name" value="DD-peptidase/beta-lactamase superfamily"/>
    <property type="match status" value="1"/>
</dbReference>
<dbReference type="PANTHER" id="PTHR46825:SF15">
    <property type="entry name" value="BETA-LACTAMASE-RELATED DOMAIN-CONTAINING PROTEIN"/>
    <property type="match status" value="1"/>
</dbReference>
<dbReference type="Gene3D" id="2.40.128.600">
    <property type="match status" value="1"/>
</dbReference>
<reference evidence="4 5" key="1">
    <citation type="submission" date="2023-01" db="EMBL/GenBank/DDBJ databases">
        <title>Characterization of estradiol degrading bacteria Microbacterium sp. MZT7 and reveal degrading genes through genome analysis.</title>
        <authorList>
            <person name="Hao P."/>
            <person name="Gao Y."/>
        </authorList>
    </citation>
    <scope>NUCLEOTIDE SEQUENCE [LARGE SCALE GENOMIC DNA]</scope>
    <source>
        <strain evidence="4 5">MZT7</strain>
    </source>
</reference>
<proteinExistence type="predicted"/>
<dbReference type="SUPFAM" id="SSF56601">
    <property type="entry name" value="beta-lactamase/transpeptidase-like"/>
    <property type="match status" value="1"/>
</dbReference>
<evidence type="ECO:0000313" key="5">
    <source>
        <dbReference type="Proteomes" id="UP001199642"/>
    </source>
</evidence>
<protein>
    <submittedName>
        <fullName evidence="4">Serine hydrolase</fullName>
    </submittedName>
</protein>
<name>A0ABY3RTF3_9MICO</name>
<dbReference type="PANTHER" id="PTHR46825">
    <property type="entry name" value="D-ALANYL-D-ALANINE-CARBOXYPEPTIDASE/ENDOPEPTIDASE AMPH"/>
    <property type="match status" value="1"/>
</dbReference>
<feature type="region of interest" description="Disordered" evidence="1">
    <location>
        <begin position="1"/>
        <end position="28"/>
    </location>
</feature>
<dbReference type="RefSeq" id="WP_231820719.1">
    <property type="nucleotide sequence ID" value="NZ_CP082781.1"/>
</dbReference>
<evidence type="ECO:0000259" key="3">
    <source>
        <dbReference type="Pfam" id="PF11954"/>
    </source>
</evidence>
<feature type="domain" description="Beta-lactamase-related" evidence="2">
    <location>
        <begin position="86"/>
        <end position="418"/>
    </location>
</feature>
<dbReference type="Pfam" id="PF11954">
    <property type="entry name" value="DUF3471"/>
    <property type="match status" value="1"/>
</dbReference>
<dbReference type="Pfam" id="PF00144">
    <property type="entry name" value="Beta-lactamase"/>
    <property type="match status" value="1"/>
</dbReference>
<evidence type="ECO:0000259" key="2">
    <source>
        <dbReference type="Pfam" id="PF00144"/>
    </source>
</evidence>
<dbReference type="EMBL" id="CP082781">
    <property type="protein sequence ID" value="UGS27324.1"/>
    <property type="molecule type" value="Genomic_DNA"/>
</dbReference>
<evidence type="ECO:0000313" key="4">
    <source>
        <dbReference type="EMBL" id="UGS27324.1"/>
    </source>
</evidence>
<dbReference type="InterPro" id="IPR012338">
    <property type="entry name" value="Beta-lactam/transpept-like"/>
</dbReference>
<evidence type="ECO:0000256" key="1">
    <source>
        <dbReference type="SAM" id="MobiDB-lite"/>
    </source>
</evidence>
<keyword evidence="4" id="KW-0378">Hydrolase</keyword>
<dbReference type="InterPro" id="IPR001466">
    <property type="entry name" value="Beta-lactam-related"/>
</dbReference>
<dbReference type="Proteomes" id="UP001199642">
    <property type="component" value="Chromosome"/>
</dbReference>
<gene>
    <name evidence="4" type="ORF">K8F61_03710</name>
</gene>
<sequence>MGIGLRRHPLGTQVPALHRRDHASRRPRRTLSAATVLVTLTTGITACTAPVAGPAVATGDSPAQDAVSLGAPLEQRIADAVRALPQLARDGLDRTGVPGMSIAVVHGDRLLLSDGYGLIEKGGDQPVTADTVFQIASISKPLSATAVAAVGREIGVDWSTSISSVLPDFELSDPVVSERATIGDAFSHRMGLATGSGDDLEDIGYDRDTILSRLRLLPLAPFRSSYHYSNFGLTVGAEAVAEAAGEPWEDLIDRAVFEPLAMTSSSARHEDYLSHPDRARLHALVDGSFEPLYDRDPDPQSPAGGVSSTANDMSAWMRLLLAGGSSGTRTVADPDLLREAMTPQIVNSPSGSTDQRPGHYGFGFNAAPLVSGRMAVSHSGAFSLGAATAFQVVPDLDLGIVVLTNGAPVGLPEAVAAAFLDLVQFGEVTRDWVADAEAAFAPYTAPDGDLVGVPRPADPAPAAPDSALVGRYLNPYFGEATVRRTDDGLVASIGPDGRARLLLEDWDGPVFAYSPSAENAPAGSRASAEFVLDGGTARTLRLSSFDAQGFGTWTRAG</sequence>
<keyword evidence="5" id="KW-1185">Reference proteome</keyword>
<dbReference type="InterPro" id="IPR050491">
    <property type="entry name" value="AmpC-like"/>
</dbReference>
<feature type="compositionally biased region" description="Basic residues" evidence="1">
    <location>
        <begin position="17"/>
        <end position="28"/>
    </location>
</feature>
<organism evidence="4 5">
    <name type="scientific">Microbacterium resistens</name>
    <dbReference type="NCBI Taxonomy" id="156977"/>
    <lineage>
        <taxon>Bacteria</taxon>
        <taxon>Bacillati</taxon>
        <taxon>Actinomycetota</taxon>
        <taxon>Actinomycetes</taxon>
        <taxon>Micrococcales</taxon>
        <taxon>Microbacteriaceae</taxon>
        <taxon>Microbacterium</taxon>
    </lineage>
</organism>
<dbReference type="InterPro" id="IPR021860">
    <property type="entry name" value="Peptidase_S12_Pab87-rel_C"/>
</dbReference>
<dbReference type="GO" id="GO:0016787">
    <property type="term" value="F:hydrolase activity"/>
    <property type="evidence" value="ECO:0007669"/>
    <property type="project" value="UniProtKB-KW"/>
</dbReference>
<feature type="domain" description="Peptidase S12 Pab87-related C-terminal" evidence="3">
    <location>
        <begin position="455"/>
        <end position="546"/>
    </location>
</feature>
<accession>A0ABY3RTF3</accession>